<feature type="domain" description="Rhamnogalacturonase A/B/Epimerase-like pectate lyase" evidence="3">
    <location>
        <begin position="197"/>
        <end position="268"/>
    </location>
</feature>
<evidence type="ECO:0008006" key="7">
    <source>
        <dbReference type="Google" id="ProtNLM"/>
    </source>
</evidence>
<organism evidence="5 6">
    <name type="scientific">Deinococcus indicus</name>
    <dbReference type="NCBI Taxonomy" id="223556"/>
    <lineage>
        <taxon>Bacteria</taxon>
        <taxon>Thermotogati</taxon>
        <taxon>Deinococcota</taxon>
        <taxon>Deinococci</taxon>
        <taxon>Deinococcales</taxon>
        <taxon>Deinococcaceae</taxon>
        <taxon>Deinococcus</taxon>
    </lineage>
</organism>
<dbReference type="InterPro" id="IPR024535">
    <property type="entry name" value="RHGA/B-epi-like_pectate_lyase"/>
</dbReference>
<dbReference type="InterPro" id="IPR007742">
    <property type="entry name" value="NosD_dom"/>
</dbReference>
<dbReference type="Pfam" id="PF05048">
    <property type="entry name" value="NosD"/>
    <property type="match status" value="1"/>
</dbReference>
<dbReference type="Pfam" id="PF12708">
    <property type="entry name" value="Pect-lyase_RHGA_epim"/>
    <property type="match status" value="1"/>
</dbReference>
<evidence type="ECO:0000259" key="3">
    <source>
        <dbReference type="Pfam" id="PF12708"/>
    </source>
</evidence>
<dbReference type="InterPro" id="IPR012334">
    <property type="entry name" value="Pectin_lyas_fold"/>
</dbReference>
<gene>
    <name evidence="5" type="ORF">CBQ26_14830</name>
</gene>
<dbReference type="Pfam" id="PF16841">
    <property type="entry name" value="CBM60"/>
    <property type="match status" value="1"/>
</dbReference>
<feature type="domain" description="Periplasmic copper-binding protein NosD beta helix" evidence="2">
    <location>
        <begin position="509"/>
        <end position="612"/>
    </location>
</feature>
<dbReference type="SMART" id="SM00710">
    <property type="entry name" value="PbH1"/>
    <property type="match status" value="9"/>
</dbReference>
<evidence type="ECO:0000313" key="6">
    <source>
        <dbReference type="Proteomes" id="UP000197208"/>
    </source>
</evidence>
<feature type="domain" description="Carbohydrate binding module xylan-binding" evidence="4">
    <location>
        <begin position="97"/>
        <end position="164"/>
    </location>
</feature>
<dbReference type="Gene3D" id="2.60.60.40">
    <property type="match status" value="1"/>
</dbReference>
<comment type="caution">
    <text evidence="5">The sequence shown here is derived from an EMBL/GenBank/DDBJ whole genome shotgun (WGS) entry which is preliminary data.</text>
</comment>
<sequence length="638" mass="65529">MPGAVLAALTGATLLGVAGTPGTQRLEAENGRTAGGQPLPQQVGAGPAWINRAGAASGGREVMIATGGGGVRFVLPRSLPPGRYRVGLNGYGQPFRGAPVVALRVNDREVAQVTFTSPVRATHRVSVPLAPGDVLEVRFLNDLYGGPGQDRNAVLDFVELTAEAVSPAGTSGSTSSSARAAAPTPAPARLGTTGTVTVTAYGAVGDGRTDDTAALTRALNSGAATVTVPKGQYLLSAPVVVTGRNLTVQGQPGAELVAASTFQGVAGTQRGLLWLRGVQNVTVRGLGIDGRRGALPVPGGVFIDGVLVSDSSGVTLSDLHVRNAVTDAVAALDSRDLTTENNVLGGMGRHGIWTRNVTGQRHVGNTVTGLGNRTQADADHNGIGILATLGTDFTAARNTIRQMSDTATKTEGVSRVLYQGNTVDTFGKDGIKAMPYPPAVSVVTDVRFENNVLSGLNSWRPDGSGYLLMQSVVRGTITGNTVLGSAGQGNPREEDAVRVNTYGASPPATDIVIEGNTLRDTRRGLRVLSAGAVVRHNTVTGAAPWARSGVIVGSPGVQVLNNTVSGPVIGVLIDRNVRDTRVQGNSFERHEQAAVFADNQNDGTAVIANRFGDRIGQGIVAPRAAVTACQDNVGTTCP</sequence>
<evidence type="ECO:0000259" key="2">
    <source>
        <dbReference type="Pfam" id="PF05048"/>
    </source>
</evidence>
<dbReference type="InterPro" id="IPR011050">
    <property type="entry name" value="Pectin_lyase_fold/virulence"/>
</dbReference>
<name>A0A246BHS4_9DEIO</name>
<dbReference type="AlphaFoldDB" id="A0A246BHS4"/>
<keyword evidence="6" id="KW-1185">Reference proteome</keyword>
<dbReference type="SUPFAM" id="SSF51126">
    <property type="entry name" value="Pectin lyase-like"/>
    <property type="match status" value="1"/>
</dbReference>
<proteinExistence type="predicted"/>
<accession>A0A246BHS4</accession>
<dbReference type="EMBL" id="NHMK01000022">
    <property type="protein sequence ID" value="OWL94788.1"/>
    <property type="molecule type" value="Genomic_DNA"/>
</dbReference>
<reference evidence="5 6" key="1">
    <citation type="submission" date="2017-05" db="EMBL/GenBank/DDBJ databases">
        <title>De novo genome assembly of Deniococcus indicus strain DR1.</title>
        <authorList>
            <person name="Chauhan D."/>
            <person name="Yennamalli R.M."/>
            <person name="Priyadarshini R."/>
        </authorList>
    </citation>
    <scope>NUCLEOTIDE SEQUENCE [LARGE SCALE GENOMIC DNA]</scope>
    <source>
        <strain evidence="5 6">DR1</strain>
    </source>
</reference>
<dbReference type="Proteomes" id="UP000197208">
    <property type="component" value="Unassembled WGS sequence"/>
</dbReference>
<protein>
    <recommendedName>
        <fullName evidence="7">Pectate lyase superfamily protein domain-containing protein</fullName>
    </recommendedName>
</protein>
<dbReference type="Gene3D" id="2.160.20.10">
    <property type="entry name" value="Single-stranded right-handed beta-helix, Pectin lyase-like"/>
    <property type="match status" value="3"/>
</dbReference>
<evidence type="ECO:0000313" key="5">
    <source>
        <dbReference type="EMBL" id="OWL94788.1"/>
    </source>
</evidence>
<evidence type="ECO:0000256" key="1">
    <source>
        <dbReference type="SAM" id="MobiDB-lite"/>
    </source>
</evidence>
<dbReference type="InterPro" id="IPR006626">
    <property type="entry name" value="PbH1"/>
</dbReference>
<evidence type="ECO:0000259" key="4">
    <source>
        <dbReference type="Pfam" id="PF16841"/>
    </source>
</evidence>
<dbReference type="InterPro" id="IPR031768">
    <property type="entry name" value="CBM60_xylan-bd"/>
</dbReference>
<feature type="region of interest" description="Disordered" evidence="1">
    <location>
        <begin position="167"/>
        <end position="193"/>
    </location>
</feature>